<keyword evidence="8" id="KW-0449">Lipoprotein</keyword>
<keyword evidence="13" id="KW-1185">Reference proteome</keyword>
<evidence type="ECO:0000259" key="11">
    <source>
        <dbReference type="Pfam" id="PF25079"/>
    </source>
</evidence>
<keyword evidence="5 10" id="KW-0732">Signal</keyword>
<feature type="domain" description="COBRA C-terminal" evidence="11">
    <location>
        <begin position="420"/>
        <end position="635"/>
    </location>
</feature>
<keyword evidence="9" id="KW-1133">Transmembrane helix</keyword>
<keyword evidence="4" id="KW-0336">GPI-anchor</keyword>
<dbReference type="Pfam" id="PF04833">
    <property type="entry name" value="COBRA"/>
    <property type="match status" value="1"/>
</dbReference>
<dbReference type="InterPro" id="IPR056900">
    <property type="entry name" value="COB_C"/>
</dbReference>
<dbReference type="Proteomes" id="UP000266723">
    <property type="component" value="Unassembled WGS sequence"/>
</dbReference>
<organism evidence="12 13">
    <name type="scientific">Brassica cretica</name>
    <name type="common">Mustard</name>
    <dbReference type="NCBI Taxonomy" id="69181"/>
    <lineage>
        <taxon>Eukaryota</taxon>
        <taxon>Viridiplantae</taxon>
        <taxon>Streptophyta</taxon>
        <taxon>Embryophyta</taxon>
        <taxon>Tracheophyta</taxon>
        <taxon>Spermatophyta</taxon>
        <taxon>Magnoliopsida</taxon>
        <taxon>eudicotyledons</taxon>
        <taxon>Gunneridae</taxon>
        <taxon>Pentapetalae</taxon>
        <taxon>rosids</taxon>
        <taxon>malvids</taxon>
        <taxon>Brassicales</taxon>
        <taxon>Brassicaceae</taxon>
        <taxon>Brassiceae</taxon>
        <taxon>Brassica</taxon>
    </lineage>
</organism>
<evidence type="ECO:0000256" key="7">
    <source>
        <dbReference type="ARBA" id="ARBA00023180"/>
    </source>
</evidence>
<dbReference type="PANTHER" id="PTHR31052:SF20">
    <property type="entry name" value="COBRA-LIKE PROTEIN 9"/>
    <property type="match status" value="1"/>
</dbReference>
<evidence type="ECO:0000256" key="4">
    <source>
        <dbReference type="ARBA" id="ARBA00022622"/>
    </source>
</evidence>
<feature type="domain" description="COBRA C-terminal" evidence="11">
    <location>
        <begin position="651"/>
        <end position="781"/>
    </location>
</feature>
<protein>
    <recommendedName>
        <fullName evidence="11">COBRA C-terminal domain-containing protein</fullName>
    </recommendedName>
</protein>
<evidence type="ECO:0000256" key="6">
    <source>
        <dbReference type="ARBA" id="ARBA00023136"/>
    </source>
</evidence>
<evidence type="ECO:0000313" key="12">
    <source>
        <dbReference type="EMBL" id="KAF3566985.1"/>
    </source>
</evidence>
<comment type="caution">
    <text evidence="12">The sequence shown here is derived from an EMBL/GenBank/DDBJ whole genome shotgun (WGS) entry which is preliminary data.</text>
</comment>
<keyword evidence="6 9" id="KW-0472">Membrane</keyword>
<keyword evidence="9" id="KW-0812">Transmembrane</keyword>
<dbReference type="InterPro" id="IPR006918">
    <property type="entry name" value="COBRA_pln"/>
</dbReference>
<accession>A0ABQ7D7L2</accession>
<keyword evidence="3" id="KW-1003">Cell membrane</keyword>
<evidence type="ECO:0000256" key="5">
    <source>
        <dbReference type="ARBA" id="ARBA00022729"/>
    </source>
</evidence>
<evidence type="ECO:0000256" key="1">
    <source>
        <dbReference type="ARBA" id="ARBA00004609"/>
    </source>
</evidence>
<evidence type="ECO:0000256" key="8">
    <source>
        <dbReference type="ARBA" id="ARBA00023288"/>
    </source>
</evidence>
<evidence type="ECO:0000313" key="13">
    <source>
        <dbReference type="Proteomes" id="UP000266723"/>
    </source>
</evidence>
<comment type="similarity">
    <text evidence="2">Belongs to the COBRA family.</text>
</comment>
<name>A0ABQ7D7L2_BRACR</name>
<sequence>MGFLLPILLGVFLLITATPPSLSQLPPEIDPPAPAPISPSELCNGIFLSYTFILGRQIPPNDTTDQPYRFESVLTVLNNGREELQEWRVFVGFQHHEILTSATDAIIVNGTDLPAPVGNGTIFAGYPVSDLKTAIQTAGDLKQMTATIELVGTQFMVAPPAIPLPSNISLVNDGWSCPEPTATPLSKRQITTCCIRDPTFEVNTTTITDKFLPRQPGDLTIMYDVIRAYDQNYLAEVTMENHNPLGRLDHWELSFDWMREEFIQKMQGAYPTVVDATKCIFGPQSQIYTGLDFADVLTCERRPIIVDLPPTKAEDPVLGKIPSCCRNGTILPRTMDPSKSASVFTMQVAKMPPDFNRSALSPPQNWRIKGTLNPDYSCGPPVRVSPTLYPDPSGMPTNKTSFASWQIVCNITHAKTETPKCCVSYSAFFNDSIIPCNTCACGCVSETRRTCSAETPSLLIPPDALLVPFENRTSLTVAWNALKHKTIPNPMPCGDNCGVSINWHIATDYRGGWTARITIFNWGEIDFPDWFLAVQMKKPAIRGFEKAYSFNASLLSIEGGVNNTIFMEGLPGLEYLVAERDELDPKKNLRVPGKQQSVIQFSKKLTPGINVPERDGFPAKVIFNGEECLLPDVLPLPSGGRRNGFDTMVLLSTDYRGGWTARITIFNWGEIDFPDWFLAVQMKKPAIRGFEKAYSFNASLLSIEGGVNNTIFMEGLPGLEYLVAERDELDPKKNLRVPGKQQSVIQFSKKLTPGINVPERDGFPAKVIFNGEECLLPDVLPLPSGGRRNGFDTMVLLCMVIFVVALVI</sequence>
<keyword evidence="7" id="KW-0325">Glycoprotein</keyword>
<dbReference type="Pfam" id="PF25079">
    <property type="entry name" value="COB_C"/>
    <property type="match status" value="2"/>
</dbReference>
<reference evidence="12 13" key="1">
    <citation type="journal article" date="2020" name="BMC Genomics">
        <title>Intraspecific diversification of the crop wild relative Brassica cretica Lam. using demographic model selection.</title>
        <authorList>
            <person name="Kioukis A."/>
            <person name="Michalopoulou V.A."/>
            <person name="Briers L."/>
            <person name="Pirintsos S."/>
            <person name="Studholme D.J."/>
            <person name="Pavlidis P."/>
            <person name="Sarris P.F."/>
        </authorList>
    </citation>
    <scope>NUCLEOTIDE SEQUENCE [LARGE SCALE GENOMIC DNA]</scope>
    <source>
        <strain evidence="13">cv. PFS-1207/04</strain>
    </source>
</reference>
<feature type="chain" id="PRO_5045041585" description="COBRA C-terminal domain-containing protein" evidence="10">
    <location>
        <begin position="24"/>
        <end position="808"/>
    </location>
</feature>
<evidence type="ECO:0000256" key="10">
    <source>
        <dbReference type="SAM" id="SignalP"/>
    </source>
</evidence>
<dbReference type="PANTHER" id="PTHR31052">
    <property type="entry name" value="COBRA-LIKE PROTEIN 7"/>
    <property type="match status" value="1"/>
</dbReference>
<feature type="transmembrane region" description="Helical" evidence="9">
    <location>
        <begin position="790"/>
        <end position="807"/>
    </location>
</feature>
<proteinExistence type="inferred from homology"/>
<evidence type="ECO:0000256" key="2">
    <source>
        <dbReference type="ARBA" id="ARBA00005507"/>
    </source>
</evidence>
<dbReference type="EMBL" id="QGKV02000759">
    <property type="protein sequence ID" value="KAF3566985.1"/>
    <property type="molecule type" value="Genomic_DNA"/>
</dbReference>
<feature type="signal peptide" evidence="10">
    <location>
        <begin position="1"/>
        <end position="23"/>
    </location>
</feature>
<gene>
    <name evidence="12" type="ORF">DY000_02011159</name>
</gene>
<evidence type="ECO:0000256" key="9">
    <source>
        <dbReference type="SAM" id="Phobius"/>
    </source>
</evidence>
<comment type="subcellular location">
    <subcellularLocation>
        <location evidence="1">Cell membrane</location>
        <topology evidence="1">Lipid-anchor</topology>
        <topology evidence="1">GPI-anchor</topology>
    </subcellularLocation>
</comment>
<evidence type="ECO:0000256" key="3">
    <source>
        <dbReference type="ARBA" id="ARBA00022475"/>
    </source>
</evidence>